<proteinExistence type="predicted"/>
<dbReference type="InterPro" id="IPR008407">
    <property type="entry name" value="Brnchd-chn_aa_trnsp_AzlD"/>
</dbReference>
<dbReference type="AlphaFoldDB" id="A0A2N5Y1U2"/>
<protein>
    <submittedName>
        <fullName evidence="2">Branched-chain amino acid transporter</fullName>
    </submittedName>
</protein>
<dbReference type="Proteomes" id="UP000234845">
    <property type="component" value="Unassembled WGS sequence"/>
</dbReference>
<feature type="transmembrane region" description="Helical" evidence="1">
    <location>
        <begin position="81"/>
        <end position="100"/>
    </location>
</feature>
<keyword evidence="1" id="KW-0812">Transmembrane</keyword>
<keyword evidence="3" id="KW-1185">Reference proteome</keyword>
<feature type="transmembrane region" description="Helical" evidence="1">
    <location>
        <begin position="43"/>
        <end position="61"/>
    </location>
</feature>
<gene>
    <name evidence="2" type="ORF">CWI75_11435</name>
</gene>
<evidence type="ECO:0000256" key="1">
    <source>
        <dbReference type="SAM" id="Phobius"/>
    </source>
</evidence>
<sequence length="101" mass="10335">MIAIADHGALLLIALMALVTLVTRFGGVLMMTFIPLGPRVEGFINAMAGSVLIAVLVPIAVEGDPGARLALLATGAMMLGFKRPMPAIASGILVAALVRLV</sequence>
<dbReference type="OrthoDB" id="9156894at2"/>
<organism evidence="2 3">
    <name type="scientific">Kineobactrum sediminis</name>
    <dbReference type="NCBI Taxonomy" id="1905677"/>
    <lineage>
        <taxon>Bacteria</taxon>
        <taxon>Pseudomonadati</taxon>
        <taxon>Pseudomonadota</taxon>
        <taxon>Gammaproteobacteria</taxon>
        <taxon>Cellvibrionales</taxon>
        <taxon>Halieaceae</taxon>
        <taxon>Kineobactrum</taxon>
    </lineage>
</organism>
<dbReference type="EMBL" id="PKLZ01000008">
    <property type="protein sequence ID" value="PLW82367.1"/>
    <property type="molecule type" value="Genomic_DNA"/>
</dbReference>
<reference evidence="3" key="1">
    <citation type="submission" date="2017-11" db="EMBL/GenBank/DDBJ databases">
        <title>The draft genome sequence of Chromatocurvus sp. F02.</title>
        <authorList>
            <person name="Du Z.-J."/>
            <person name="Chang Y.-Q."/>
        </authorList>
    </citation>
    <scope>NUCLEOTIDE SEQUENCE [LARGE SCALE GENOMIC DNA]</scope>
    <source>
        <strain evidence="3">F02</strain>
    </source>
</reference>
<feature type="transmembrane region" description="Helical" evidence="1">
    <location>
        <begin position="12"/>
        <end position="36"/>
    </location>
</feature>
<evidence type="ECO:0000313" key="3">
    <source>
        <dbReference type="Proteomes" id="UP000234845"/>
    </source>
</evidence>
<evidence type="ECO:0000313" key="2">
    <source>
        <dbReference type="EMBL" id="PLW82367.1"/>
    </source>
</evidence>
<keyword evidence="1" id="KW-0472">Membrane</keyword>
<dbReference type="RefSeq" id="WP_101521619.1">
    <property type="nucleotide sequence ID" value="NZ_PKLZ01000008.1"/>
</dbReference>
<keyword evidence="1" id="KW-1133">Transmembrane helix</keyword>
<dbReference type="Pfam" id="PF05437">
    <property type="entry name" value="AzlD"/>
    <property type="match status" value="1"/>
</dbReference>
<name>A0A2N5Y1U2_9GAMM</name>
<comment type="caution">
    <text evidence="2">The sequence shown here is derived from an EMBL/GenBank/DDBJ whole genome shotgun (WGS) entry which is preliminary data.</text>
</comment>
<accession>A0A2N5Y1U2</accession>